<protein>
    <recommendedName>
        <fullName evidence="4">Transcriptional activator TraM</fullName>
    </recommendedName>
</protein>
<sequence length="161" mass="17354">MAKNAKDKETNDPRTMRDALAAQVLGDLDTLLDKMDAINGAVNSSAAKMDETIRRFEGAGETYNQAVLAANMRSKKEMVAYLKTVTTTVVATTGDEQREIIRALLREAVSDEITTLKRSIAESSEANGSPLASRRMVTILICMFTALLSSAGTVAIIRLVG</sequence>
<keyword evidence="1" id="KW-0472">Membrane</keyword>
<evidence type="ECO:0000313" key="2">
    <source>
        <dbReference type="EMBL" id="OAI00889.1"/>
    </source>
</evidence>
<evidence type="ECO:0000313" key="3">
    <source>
        <dbReference type="Proteomes" id="UP000077763"/>
    </source>
</evidence>
<comment type="caution">
    <text evidence="2">The sequence shown here is derived from an EMBL/GenBank/DDBJ whole genome shotgun (WGS) entry which is preliminary data.</text>
</comment>
<evidence type="ECO:0000256" key="1">
    <source>
        <dbReference type="SAM" id="Phobius"/>
    </source>
</evidence>
<name>A0A177M7Y0_METMH</name>
<feature type="transmembrane region" description="Helical" evidence="1">
    <location>
        <begin position="137"/>
        <end position="160"/>
    </location>
</feature>
<dbReference type="Proteomes" id="UP000077763">
    <property type="component" value="Unassembled WGS sequence"/>
</dbReference>
<dbReference type="AlphaFoldDB" id="A0A177M7Y0"/>
<reference evidence="2 3" key="1">
    <citation type="submission" date="2016-03" db="EMBL/GenBank/DDBJ databases">
        <authorList>
            <person name="Ploux O."/>
        </authorList>
    </citation>
    <scope>NUCLEOTIDE SEQUENCE [LARGE SCALE GENOMIC DNA]</scope>
    <source>
        <strain evidence="2 3">R-45371</strain>
    </source>
</reference>
<dbReference type="EMBL" id="LUUH01000074">
    <property type="protein sequence ID" value="OAI00889.1"/>
    <property type="molecule type" value="Genomic_DNA"/>
</dbReference>
<proteinExistence type="predicted"/>
<dbReference type="RefSeq" id="WP_064037724.1">
    <property type="nucleotide sequence ID" value="NZ_LUUH01000074.1"/>
</dbReference>
<organism evidence="2 3">
    <name type="scientific">Methylomonas methanica</name>
    <dbReference type="NCBI Taxonomy" id="421"/>
    <lineage>
        <taxon>Bacteria</taxon>
        <taxon>Pseudomonadati</taxon>
        <taxon>Pseudomonadota</taxon>
        <taxon>Gammaproteobacteria</taxon>
        <taxon>Methylococcales</taxon>
        <taxon>Methylococcaceae</taxon>
        <taxon>Methylomonas</taxon>
    </lineage>
</organism>
<keyword evidence="1" id="KW-0812">Transmembrane</keyword>
<evidence type="ECO:0008006" key="4">
    <source>
        <dbReference type="Google" id="ProtNLM"/>
    </source>
</evidence>
<keyword evidence="1" id="KW-1133">Transmembrane helix</keyword>
<accession>A0A177M7Y0</accession>
<gene>
    <name evidence="2" type="ORF">A1353_18945</name>
</gene>